<evidence type="ECO:0000313" key="1">
    <source>
        <dbReference type="EMBL" id="RRT52555.1"/>
    </source>
</evidence>
<accession>A0A426YLF8</accession>
<name>A0A426YLF8_ENSVE</name>
<organism evidence="1 2">
    <name type="scientific">Ensete ventricosum</name>
    <name type="common">Abyssinian banana</name>
    <name type="synonym">Musa ensete</name>
    <dbReference type="NCBI Taxonomy" id="4639"/>
    <lineage>
        <taxon>Eukaryota</taxon>
        <taxon>Viridiplantae</taxon>
        <taxon>Streptophyta</taxon>
        <taxon>Embryophyta</taxon>
        <taxon>Tracheophyta</taxon>
        <taxon>Spermatophyta</taxon>
        <taxon>Magnoliopsida</taxon>
        <taxon>Liliopsida</taxon>
        <taxon>Zingiberales</taxon>
        <taxon>Musaceae</taxon>
        <taxon>Ensete</taxon>
    </lineage>
</organism>
<comment type="caution">
    <text evidence="1">The sequence shown here is derived from an EMBL/GenBank/DDBJ whole genome shotgun (WGS) entry which is preliminary data.</text>
</comment>
<protein>
    <submittedName>
        <fullName evidence="1">Uncharacterized protein</fullName>
    </submittedName>
</protein>
<sequence length="123" mass="13176">MRSPVCVGSPPWSDDMTAPLLSSSDFLGGSTTSWSYVDHIIAIVHDKSPTACRQGHYSLVSPDTPHVVNCQGSRGIVRRSVVTSALTRRLSPAVRGQGALVEGWSGMWALLCRPLSRGTGSWP</sequence>
<dbReference type="EMBL" id="AMZH03011608">
    <property type="protein sequence ID" value="RRT52555.1"/>
    <property type="molecule type" value="Genomic_DNA"/>
</dbReference>
<evidence type="ECO:0000313" key="2">
    <source>
        <dbReference type="Proteomes" id="UP000287651"/>
    </source>
</evidence>
<gene>
    <name evidence="1" type="ORF">B296_00007174</name>
</gene>
<dbReference type="AlphaFoldDB" id="A0A426YLF8"/>
<reference evidence="1 2" key="1">
    <citation type="journal article" date="2014" name="Agronomy (Basel)">
        <title>A Draft Genome Sequence for Ensete ventricosum, the Drought-Tolerant Tree Against Hunger.</title>
        <authorList>
            <person name="Harrison J."/>
            <person name="Moore K.A."/>
            <person name="Paszkiewicz K."/>
            <person name="Jones T."/>
            <person name="Grant M."/>
            <person name="Ambacheew D."/>
            <person name="Muzemil S."/>
            <person name="Studholme D.J."/>
        </authorList>
    </citation>
    <scope>NUCLEOTIDE SEQUENCE [LARGE SCALE GENOMIC DNA]</scope>
</reference>
<proteinExistence type="predicted"/>
<dbReference type="Proteomes" id="UP000287651">
    <property type="component" value="Unassembled WGS sequence"/>
</dbReference>